<dbReference type="InterPro" id="IPR007420">
    <property type="entry name" value="DUF465"/>
</dbReference>
<accession>A0ABT7Y865</accession>
<dbReference type="Gene3D" id="6.10.280.50">
    <property type="match status" value="1"/>
</dbReference>
<dbReference type="EMBL" id="JAUEPH010000001">
    <property type="protein sequence ID" value="MDN3202650.1"/>
    <property type="molecule type" value="Genomic_DNA"/>
</dbReference>
<keyword evidence="2" id="KW-1185">Reference proteome</keyword>
<dbReference type="RefSeq" id="WP_289998198.1">
    <property type="nucleotide sequence ID" value="NZ_JAUEPH010000001.1"/>
</dbReference>
<proteinExistence type="predicted"/>
<dbReference type="InterPro" id="IPR038444">
    <property type="entry name" value="DUF465_sf"/>
</dbReference>
<dbReference type="Proteomes" id="UP001171916">
    <property type="component" value="Unassembled WGS sequence"/>
</dbReference>
<dbReference type="Pfam" id="PF04325">
    <property type="entry name" value="DUF465"/>
    <property type="match status" value="1"/>
</dbReference>
<comment type="caution">
    <text evidence="1">The sequence shown here is derived from an EMBL/GenBank/DDBJ whole genome shotgun (WGS) entry which is preliminary data.</text>
</comment>
<protein>
    <submittedName>
        <fullName evidence="1">YdcH family protein</fullName>
    </submittedName>
</protein>
<gene>
    <name evidence="1" type="ORF">QVH07_00760</name>
</gene>
<evidence type="ECO:0000313" key="2">
    <source>
        <dbReference type="Proteomes" id="UP001171916"/>
    </source>
</evidence>
<name>A0ABT7Y865_9BACT</name>
<evidence type="ECO:0000313" key="1">
    <source>
        <dbReference type="EMBL" id="MDN3202650.1"/>
    </source>
</evidence>
<sequence>MIKKHNLIHAFPEFEEKIHTLKNDNPHFKKLFEEYDELDHEIYRIESDAEPASDDTLNHKRSERVKLKDEIYRFLKEN</sequence>
<organism evidence="1 2">
    <name type="scientific">Algoriphagus sediminis</name>
    <dbReference type="NCBI Taxonomy" id="3057113"/>
    <lineage>
        <taxon>Bacteria</taxon>
        <taxon>Pseudomonadati</taxon>
        <taxon>Bacteroidota</taxon>
        <taxon>Cytophagia</taxon>
        <taxon>Cytophagales</taxon>
        <taxon>Cyclobacteriaceae</taxon>
        <taxon>Algoriphagus</taxon>
    </lineage>
</organism>
<reference evidence="1" key="1">
    <citation type="submission" date="2023-06" db="EMBL/GenBank/DDBJ databases">
        <title>Robiginitalea aurantiacus sp. nov. and Algoriphagus sediminis sp. nov., isolated from coastal sediment.</title>
        <authorList>
            <person name="Zhou Z.Y."/>
            <person name="An J."/>
            <person name="Jia Y.W."/>
            <person name="Du Z.J."/>
        </authorList>
    </citation>
    <scope>NUCLEOTIDE SEQUENCE</scope>
    <source>
        <strain evidence="1">C2-7</strain>
    </source>
</reference>